<dbReference type="EMBL" id="CAJFCV020000005">
    <property type="protein sequence ID" value="CAG9122341.1"/>
    <property type="molecule type" value="Genomic_DNA"/>
</dbReference>
<organism evidence="2 4">
    <name type="scientific">Bursaphelenchus xylophilus</name>
    <name type="common">Pinewood nematode worm</name>
    <name type="synonym">Aphelenchoides xylophilus</name>
    <dbReference type="NCBI Taxonomy" id="6326"/>
    <lineage>
        <taxon>Eukaryota</taxon>
        <taxon>Metazoa</taxon>
        <taxon>Ecdysozoa</taxon>
        <taxon>Nematoda</taxon>
        <taxon>Chromadorea</taxon>
        <taxon>Rhabditida</taxon>
        <taxon>Tylenchina</taxon>
        <taxon>Tylenchomorpha</taxon>
        <taxon>Aphelenchoidea</taxon>
        <taxon>Aphelenchoididae</taxon>
        <taxon>Bursaphelenchus</taxon>
    </lineage>
</organism>
<reference evidence="1" key="2">
    <citation type="submission" date="2020-09" db="EMBL/GenBank/DDBJ databases">
        <authorList>
            <person name="Kikuchi T."/>
        </authorList>
    </citation>
    <scope>NUCLEOTIDE SEQUENCE</scope>
    <source>
        <strain evidence="1">Ka4C1</strain>
    </source>
</reference>
<evidence type="ECO:0000313" key="2">
    <source>
        <dbReference type="Proteomes" id="UP000095284"/>
    </source>
</evidence>
<reference evidence="4" key="1">
    <citation type="submission" date="2016-11" db="UniProtKB">
        <authorList>
            <consortium name="WormBaseParasite"/>
        </authorList>
    </citation>
    <scope>IDENTIFICATION</scope>
</reference>
<dbReference type="Proteomes" id="UP000659654">
    <property type="component" value="Unassembled WGS sequence"/>
</dbReference>
<accession>A0A1I7RTL6</accession>
<gene>
    <name evidence="1" type="ORF">BXYJ_LOCUS11359</name>
</gene>
<evidence type="ECO:0000313" key="4">
    <source>
        <dbReference type="WBParaSite" id="BXY_0407100.1"/>
    </source>
</evidence>
<dbReference type="Proteomes" id="UP000582659">
    <property type="component" value="Unassembled WGS sequence"/>
</dbReference>
<sequence>MSSARPMNPRCYQEFILHFMEAYITEMLRGVGKRTRNGRRVANMAMWRLLLMNSKTASVFKNVSIKFLLPRRKDDQSIYAIWARRADLKYLYMIEGLFSTTINNRLIVDRFFGRQVHLSPKALQFWFEKGTLPLFKSVTLCNRTASVKDILRIDAISTSITIIRRVEAAEVITDYSQFCQRSLELNFNTRALRFVLTLMANLDLTHPKLENFTFLCTNVCYSTENEILSDNSNVNDLMTKFQEKPRLDSIAEDLVSLIPMAMCNTKFKIIFVFEEDSPMVKGMEPSYTPFFEQANVTIYYVKESQLLDFNRKSRRRPEASVESTTVSK</sequence>
<proteinExistence type="predicted"/>
<dbReference type="AlphaFoldDB" id="A0A1I7RTL6"/>
<evidence type="ECO:0000313" key="3">
    <source>
        <dbReference type="Proteomes" id="UP000659654"/>
    </source>
</evidence>
<dbReference type="WBParaSite" id="BXY_0407100.1">
    <property type="protein sequence ID" value="BXY_0407100.1"/>
    <property type="gene ID" value="BXY_0407100"/>
</dbReference>
<evidence type="ECO:0000313" key="1">
    <source>
        <dbReference type="EMBL" id="CAD5231194.1"/>
    </source>
</evidence>
<dbReference type="EMBL" id="CAJFDI010000005">
    <property type="protein sequence ID" value="CAD5231194.1"/>
    <property type="molecule type" value="Genomic_DNA"/>
</dbReference>
<protein>
    <submittedName>
        <fullName evidence="1">(pine wood nematode) hypothetical protein</fullName>
    </submittedName>
</protein>
<dbReference type="Proteomes" id="UP000095284">
    <property type="component" value="Unplaced"/>
</dbReference>
<name>A0A1I7RTL6_BURXY</name>
<keyword evidence="3" id="KW-1185">Reference proteome</keyword>